<dbReference type="HOGENOM" id="CLU_002472_10_0_1"/>
<dbReference type="GO" id="GO:0032301">
    <property type="term" value="C:MutSalpha complex"/>
    <property type="evidence" value="ECO:0007669"/>
    <property type="project" value="TreeGrafter"/>
</dbReference>
<evidence type="ECO:0000256" key="10">
    <source>
        <dbReference type="ARBA" id="ARBA00073545"/>
    </source>
</evidence>
<dbReference type="SMART" id="SM00534">
    <property type="entry name" value="MUTSac"/>
    <property type="match status" value="1"/>
</dbReference>
<evidence type="ECO:0000256" key="9">
    <source>
        <dbReference type="ARBA" id="ARBA00023242"/>
    </source>
</evidence>
<evidence type="ECO:0000256" key="11">
    <source>
        <dbReference type="RuleBase" id="RU003756"/>
    </source>
</evidence>
<dbReference type="FunFam" id="3.30.420.110:FF:000002">
    <property type="entry name" value="DNA mismatch repair protein"/>
    <property type="match status" value="1"/>
</dbReference>
<dbReference type="InterPro" id="IPR032642">
    <property type="entry name" value="Msh2_ATP-bd"/>
</dbReference>
<dbReference type="GO" id="GO:0005524">
    <property type="term" value="F:ATP binding"/>
    <property type="evidence" value="ECO:0007669"/>
    <property type="project" value="UniProtKB-KW"/>
</dbReference>
<dbReference type="PANTHER" id="PTHR11361">
    <property type="entry name" value="DNA MISMATCH REPAIR PROTEIN MUTS FAMILY MEMBER"/>
    <property type="match status" value="1"/>
</dbReference>
<evidence type="ECO:0000313" key="13">
    <source>
        <dbReference type="EMBL" id="KIM85839.1"/>
    </source>
</evidence>
<dbReference type="InterPro" id="IPR036678">
    <property type="entry name" value="MutS_con_dom_sf"/>
</dbReference>
<dbReference type="GO" id="GO:0030983">
    <property type="term" value="F:mismatched DNA binding"/>
    <property type="evidence" value="ECO:0007669"/>
    <property type="project" value="InterPro"/>
</dbReference>
<comment type="subcellular location">
    <subcellularLocation>
        <location evidence="1">Nucleus</location>
    </subcellularLocation>
</comment>
<evidence type="ECO:0000259" key="12">
    <source>
        <dbReference type="PROSITE" id="PS00486"/>
    </source>
</evidence>
<dbReference type="SMART" id="SM00533">
    <property type="entry name" value="MUTSd"/>
    <property type="match status" value="1"/>
</dbReference>
<dbReference type="SUPFAM" id="SSF48334">
    <property type="entry name" value="DNA repair protein MutS, domain III"/>
    <property type="match status" value="1"/>
</dbReference>
<dbReference type="GO" id="GO:0006312">
    <property type="term" value="P:mitotic recombination"/>
    <property type="evidence" value="ECO:0007669"/>
    <property type="project" value="TreeGrafter"/>
</dbReference>
<reference evidence="13 14" key="1">
    <citation type="submission" date="2014-04" db="EMBL/GenBank/DDBJ databases">
        <authorList>
            <consortium name="DOE Joint Genome Institute"/>
            <person name="Kuo A."/>
            <person name="Tarkka M."/>
            <person name="Buscot F."/>
            <person name="Kohler A."/>
            <person name="Nagy L.G."/>
            <person name="Floudas D."/>
            <person name="Copeland A."/>
            <person name="Barry K.W."/>
            <person name="Cichocki N."/>
            <person name="Veneault-Fourrey C."/>
            <person name="LaButti K."/>
            <person name="Lindquist E.A."/>
            <person name="Lipzen A."/>
            <person name="Lundell T."/>
            <person name="Morin E."/>
            <person name="Murat C."/>
            <person name="Sun H."/>
            <person name="Tunlid A."/>
            <person name="Henrissat B."/>
            <person name="Grigoriev I.V."/>
            <person name="Hibbett D.S."/>
            <person name="Martin F."/>
            <person name="Nordberg H.P."/>
            <person name="Cantor M.N."/>
            <person name="Hua S.X."/>
        </authorList>
    </citation>
    <scope>NUCLEOTIDE SEQUENCE [LARGE SCALE GENOMIC DNA]</scope>
    <source>
        <strain evidence="13 14">F 1598</strain>
    </source>
</reference>
<evidence type="ECO:0000256" key="1">
    <source>
        <dbReference type="ARBA" id="ARBA00004123"/>
    </source>
</evidence>
<evidence type="ECO:0000256" key="2">
    <source>
        <dbReference type="ARBA" id="ARBA00006271"/>
    </source>
</evidence>
<dbReference type="InterPro" id="IPR027417">
    <property type="entry name" value="P-loop_NTPase"/>
</dbReference>
<protein>
    <recommendedName>
        <fullName evidence="10">DNA mismatch repair protein MSH2</fullName>
    </recommendedName>
    <alternativeName>
        <fullName evidence="3">DNA mismatch repair protein Msh2</fullName>
    </alternativeName>
</protein>
<dbReference type="PIRSF" id="PIRSF005813">
    <property type="entry name" value="MSH2"/>
    <property type="match status" value="1"/>
</dbReference>
<dbReference type="InterPro" id="IPR000432">
    <property type="entry name" value="DNA_mismatch_repair_MutS_C"/>
</dbReference>
<keyword evidence="6" id="KW-0067">ATP-binding</keyword>
<dbReference type="InParanoid" id="A0A0C3G1V3"/>
<dbReference type="Gene3D" id="3.40.1170.10">
    <property type="entry name" value="DNA repair protein MutS, domain I"/>
    <property type="match status" value="1"/>
</dbReference>
<dbReference type="Gene3D" id="3.30.420.110">
    <property type="entry name" value="MutS, connector domain"/>
    <property type="match status" value="1"/>
</dbReference>
<comment type="similarity">
    <text evidence="2 11">Belongs to the DNA mismatch repair MutS family.</text>
</comment>
<dbReference type="FunFam" id="1.10.1420.10:FF:000003">
    <property type="entry name" value="DNA mismatch repair protein"/>
    <property type="match status" value="1"/>
</dbReference>
<accession>A0A0C3G1V3</accession>
<evidence type="ECO:0000256" key="7">
    <source>
        <dbReference type="ARBA" id="ARBA00023125"/>
    </source>
</evidence>
<keyword evidence="9" id="KW-0539">Nucleus</keyword>
<keyword evidence="7 11" id="KW-0238">DNA-binding</keyword>
<dbReference type="Pfam" id="PF00488">
    <property type="entry name" value="MutS_V"/>
    <property type="match status" value="1"/>
</dbReference>
<comment type="function">
    <text evidence="11">Component of the post-replicative DNA mismatch repair system (MMR).</text>
</comment>
<dbReference type="STRING" id="765440.A0A0C3G1V3"/>
<dbReference type="Pfam" id="PF01624">
    <property type="entry name" value="MutS_I"/>
    <property type="match status" value="1"/>
</dbReference>
<evidence type="ECO:0000256" key="6">
    <source>
        <dbReference type="ARBA" id="ARBA00022840"/>
    </source>
</evidence>
<dbReference type="Pfam" id="PF05190">
    <property type="entry name" value="MutS_IV"/>
    <property type="match status" value="1"/>
</dbReference>
<dbReference type="Pfam" id="PF05192">
    <property type="entry name" value="MutS_III"/>
    <property type="match status" value="1"/>
</dbReference>
<feature type="domain" description="DNA mismatch repair proteins mutS family" evidence="12">
    <location>
        <begin position="769"/>
        <end position="785"/>
    </location>
</feature>
<keyword evidence="5 11" id="KW-0227">DNA damage</keyword>
<evidence type="ECO:0000256" key="5">
    <source>
        <dbReference type="ARBA" id="ARBA00022763"/>
    </source>
</evidence>
<dbReference type="Gene3D" id="1.10.1420.10">
    <property type="match status" value="2"/>
</dbReference>
<dbReference type="CDD" id="cd03285">
    <property type="entry name" value="ABC_MSH2_euk"/>
    <property type="match status" value="1"/>
</dbReference>
<keyword evidence="14" id="KW-1185">Reference proteome</keyword>
<dbReference type="Proteomes" id="UP000054166">
    <property type="component" value="Unassembled WGS sequence"/>
</dbReference>
<organism evidence="13 14">
    <name type="scientific">Piloderma croceum (strain F 1598)</name>
    <dbReference type="NCBI Taxonomy" id="765440"/>
    <lineage>
        <taxon>Eukaryota</taxon>
        <taxon>Fungi</taxon>
        <taxon>Dikarya</taxon>
        <taxon>Basidiomycota</taxon>
        <taxon>Agaricomycotina</taxon>
        <taxon>Agaricomycetes</taxon>
        <taxon>Agaricomycetidae</taxon>
        <taxon>Atheliales</taxon>
        <taxon>Atheliaceae</taxon>
        <taxon>Piloderma</taxon>
    </lineage>
</organism>
<dbReference type="FunFam" id="3.40.50.300:FF:000925">
    <property type="entry name" value="DNA mismatch repair protein MSH2"/>
    <property type="match status" value="1"/>
</dbReference>
<dbReference type="GO" id="GO:0140664">
    <property type="term" value="F:ATP-dependent DNA damage sensor activity"/>
    <property type="evidence" value="ECO:0007669"/>
    <property type="project" value="InterPro"/>
</dbReference>
<dbReference type="InterPro" id="IPR036187">
    <property type="entry name" value="DNA_mismatch_repair_MutS_sf"/>
</dbReference>
<dbReference type="PANTHER" id="PTHR11361:SF35">
    <property type="entry name" value="DNA MISMATCH REPAIR PROTEIN MSH2"/>
    <property type="match status" value="1"/>
</dbReference>
<dbReference type="InterPro" id="IPR007695">
    <property type="entry name" value="DNA_mismatch_repair_MutS-lik_N"/>
</dbReference>
<dbReference type="InterPro" id="IPR007861">
    <property type="entry name" value="DNA_mismatch_repair_MutS_clamp"/>
</dbReference>
<dbReference type="InterPro" id="IPR011184">
    <property type="entry name" value="DNA_mismatch_repair_Msh2"/>
</dbReference>
<sequence>MSLMYGKEKDDNELEHTSDPGFIAFYSKLPPKSPETGTVRLFDRGEYYCVYGPDAHYVASQVFRTNSVIKYLGSGGKSAGLPSVVLRESQAKTFLRDVLTAKQLRVEIWVPAPGQGKKCVKFVLDKEASPGNLQAVEDLLFVNSDLLSAPIVVAIKVASSSVGPDKTKTKAVGIAFADTSVRELGVADFVDNDLFSNTESLIIQLSVKEALIPTGTASGTTDRDFDLNKLKAVLDRCGVVISERKPSEFTSRSIEDDLVRLLAPTSTAPSASVETSMTVSQLSLPVAPSALAALITYLSLLSDSSNHGAYTIRTHDLSQYMKLDASALRALNLTEAPGNAGASNRNTTLLGLLNKCKTAQGSRLLGSWLKQPLVNLHEIYKRQNLVQLFVEDSSSRRTLQDDYLKFMPDMHRISKRFQKSVASLEDVVRVYQVVLKLPGLIEGLESADAENDDFKALIEDVYLKQLREFNESLSTYGEMVEQTLDLSELDNHNYAIKPDYDDRLKVLADKLTEIRDGLDSEHHEIGQELDLELDKKLHLEKSQTYGYCFRLTKNDAKGRIDDRKFIDLGTTKGGVFFTTKTLKNLAADYDETTTAYSRTQAGLVKEVVNIASTYTPVLESLDHVLAHLDVILSFAHVSVNAPEPYVKPTVLDKGTGNLVLKDARHPCLEVQDEISFIPNDVEMIKDKSEFQIITGPNMGGKSTFIRQAGVIVLMAQIGCFVPCSEASLPVFDSILCRVGAGDSQLKGVSTFMAEMLETATIIKSATKDSLIIIDELGRGTSTYDGFGLAWAISEHIASQIHAFCLFATHFHELTALDQELSHVKNLHVVAHVSHADEVTQDRDITLLYKVEPGVSDQSFGIHVAQLANFPENVVKLAKCKADELEDFGNADPEEPEPEALPEITKEGIQIIEELLQAWASNVDGDDVVMSDELSPAAQLEGLKDCVEEFRPRIENNAWLQSILTSL</sequence>
<evidence type="ECO:0000313" key="14">
    <source>
        <dbReference type="Proteomes" id="UP000054166"/>
    </source>
</evidence>
<proteinExistence type="inferred from homology"/>
<dbReference type="GO" id="GO:0051053">
    <property type="term" value="P:negative regulation of DNA metabolic process"/>
    <property type="evidence" value="ECO:0007669"/>
    <property type="project" value="UniProtKB-ARBA"/>
</dbReference>
<reference evidence="14" key="2">
    <citation type="submission" date="2015-01" db="EMBL/GenBank/DDBJ databases">
        <title>Evolutionary Origins and Diversification of the Mycorrhizal Mutualists.</title>
        <authorList>
            <consortium name="DOE Joint Genome Institute"/>
            <consortium name="Mycorrhizal Genomics Consortium"/>
            <person name="Kohler A."/>
            <person name="Kuo A."/>
            <person name="Nagy L.G."/>
            <person name="Floudas D."/>
            <person name="Copeland A."/>
            <person name="Barry K.W."/>
            <person name="Cichocki N."/>
            <person name="Veneault-Fourrey C."/>
            <person name="LaButti K."/>
            <person name="Lindquist E.A."/>
            <person name="Lipzen A."/>
            <person name="Lundell T."/>
            <person name="Morin E."/>
            <person name="Murat C."/>
            <person name="Riley R."/>
            <person name="Ohm R."/>
            <person name="Sun H."/>
            <person name="Tunlid A."/>
            <person name="Henrissat B."/>
            <person name="Grigoriev I.V."/>
            <person name="Hibbett D.S."/>
            <person name="Martin F."/>
        </authorList>
    </citation>
    <scope>NUCLEOTIDE SEQUENCE [LARGE SCALE GENOMIC DNA]</scope>
    <source>
        <strain evidence="14">F 1598</strain>
    </source>
</reference>
<dbReference type="FunCoup" id="A0A0C3G1V3">
    <property type="interactions" value="861"/>
</dbReference>
<dbReference type="Pfam" id="PF05188">
    <property type="entry name" value="MutS_II"/>
    <property type="match status" value="1"/>
</dbReference>
<dbReference type="InterPro" id="IPR007696">
    <property type="entry name" value="DNA_mismatch_repair_MutS_core"/>
</dbReference>
<dbReference type="EMBL" id="KN832984">
    <property type="protein sequence ID" value="KIM85839.1"/>
    <property type="molecule type" value="Genomic_DNA"/>
</dbReference>
<name>A0A0C3G1V3_PILCF</name>
<dbReference type="AlphaFoldDB" id="A0A0C3G1V3"/>
<dbReference type="PROSITE" id="PS00486">
    <property type="entry name" value="DNA_MISMATCH_REPAIR_2"/>
    <property type="match status" value="1"/>
</dbReference>
<dbReference type="SUPFAM" id="SSF53150">
    <property type="entry name" value="DNA repair protein MutS, domain II"/>
    <property type="match status" value="1"/>
</dbReference>
<dbReference type="InterPro" id="IPR016151">
    <property type="entry name" value="DNA_mismatch_repair_MutS_N"/>
</dbReference>
<evidence type="ECO:0000256" key="4">
    <source>
        <dbReference type="ARBA" id="ARBA00022741"/>
    </source>
</evidence>
<keyword evidence="4 11" id="KW-0547">Nucleotide-binding</keyword>
<keyword evidence="8 11" id="KW-0234">DNA repair</keyword>
<dbReference type="GO" id="GO:0006298">
    <property type="term" value="P:mismatch repair"/>
    <property type="evidence" value="ECO:0007669"/>
    <property type="project" value="InterPro"/>
</dbReference>
<evidence type="ECO:0000256" key="3">
    <source>
        <dbReference type="ARBA" id="ARBA00019549"/>
    </source>
</evidence>
<evidence type="ECO:0000256" key="8">
    <source>
        <dbReference type="ARBA" id="ARBA00023204"/>
    </source>
</evidence>
<dbReference type="SUPFAM" id="SSF52540">
    <property type="entry name" value="P-loop containing nucleoside triphosphate hydrolases"/>
    <property type="match status" value="1"/>
</dbReference>
<dbReference type="OrthoDB" id="121051at2759"/>
<dbReference type="InterPro" id="IPR007860">
    <property type="entry name" value="DNA_mmatch_repair_MutS_con_dom"/>
</dbReference>
<gene>
    <name evidence="13" type="ORF">PILCRDRAFT_817082</name>
</gene>
<dbReference type="Gene3D" id="3.40.50.300">
    <property type="entry name" value="P-loop containing nucleotide triphosphate hydrolases"/>
    <property type="match status" value="1"/>
</dbReference>
<dbReference type="InterPro" id="IPR045076">
    <property type="entry name" value="MutS"/>
</dbReference>